<keyword evidence="3" id="KW-0560">Oxidoreductase</keyword>
<keyword evidence="2" id="KW-0521">NADP</keyword>
<comment type="similarity">
    <text evidence="1">Belongs to the short-chain dehydrogenases/reductases (SDR) family.</text>
</comment>
<dbReference type="PANTHER" id="PTHR24320:SF282">
    <property type="entry name" value="WW DOMAIN-CONTAINING OXIDOREDUCTASE"/>
    <property type="match status" value="1"/>
</dbReference>
<dbReference type="AlphaFoldDB" id="A0A8H4XAI8"/>
<organism evidence="4 5">
    <name type="scientific">Fusarium sarcochroum</name>
    <dbReference type="NCBI Taxonomy" id="1208366"/>
    <lineage>
        <taxon>Eukaryota</taxon>
        <taxon>Fungi</taxon>
        <taxon>Dikarya</taxon>
        <taxon>Ascomycota</taxon>
        <taxon>Pezizomycotina</taxon>
        <taxon>Sordariomycetes</taxon>
        <taxon>Hypocreomycetidae</taxon>
        <taxon>Hypocreales</taxon>
        <taxon>Nectriaceae</taxon>
        <taxon>Fusarium</taxon>
        <taxon>Fusarium lateritium species complex</taxon>
    </lineage>
</organism>
<dbReference type="InterPro" id="IPR002347">
    <property type="entry name" value="SDR_fam"/>
</dbReference>
<protein>
    <recommendedName>
        <fullName evidence="6">Oxidoreductase</fullName>
    </recommendedName>
</protein>
<dbReference type="SUPFAM" id="SSF51735">
    <property type="entry name" value="NAD(P)-binding Rossmann-fold domains"/>
    <property type="match status" value="1"/>
</dbReference>
<reference evidence="4" key="1">
    <citation type="journal article" date="2020" name="BMC Genomics">
        <title>Correction to: Identification and distribution of gene clusters required for synthesis of sphingolipid metabolism inhibitors in diverse species of the filamentous fungus Fusarium.</title>
        <authorList>
            <person name="Kim H.S."/>
            <person name="Lohmar J.M."/>
            <person name="Busman M."/>
            <person name="Brown D.W."/>
            <person name="Naumann T.A."/>
            <person name="Divon H.H."/>
            <person name="Lysoe E."/>
            <person name="Uhlig S."/>
            <person name="Proctor R.H."/>
        </authorList>
    </citation>
    <scope>NUCLEOTIDE SEQUENCE</scope>
    <source>
        <strain evidence="4">NRRL 20472</strain>
    </source>
</reference>
<evidence type="ECO:0000256" key="3">
    <source>
        <dbReference type="ARBA" id="ARBA00023002"/>
    </source>
</evidence>
<dbReference type="Pfam" id="PF00106">
    <property type="entry name" value="adh_short"/>
    <property type="match status" value="1"/>
</dbReference>
<comment type="caution">
    <text evidence="4">The sequence shown here is derived from an EMBL/GenBank/DDBJ whole genome shotgun (WGS) entry which is preliminary data.</text>
</comment>
<evidence type="ECO:0008006" key="6">
    <source>
        <dbReference type="Google" id="ProtNLM"/>
    </source>
</evidence>
<accession>A0A8H4XAI8</accession>
<dbReference type="PANTHER" id="PTHR24320">
    <property type="entry name" value="RETINOL DEHYDROGENASE"/>
    <property type="match status" value="1"/>
</dbReference>
<dbReference type="InterPro" id="IPR036291">
    <property type="entry name" value="NAD(P)-bd_dom_sf"/>
</dbReference>
<name>A0A8H4XAI8_9HYPO</name>
<dbReference type="EMBL" id="JABEXW010000256">
    <property type="protein sequence ID" value="KAF4967051.1"/>
    <property type="molecule type" value="Genomic_DNA"/>
</dbReference>
<reference evidence="4" key="2">
    <citation type="submission" date="2020-05" db="EMBL/GenBank/DDBJ databases">
        <authorList>
            <person name="Kim H.-S."/>
            <person name="Proctor R.H."/>
            <person name="Brown D.W."/>
        </authorList>
    </citation>
    <scope>NUCLEOTIDE SEQUENCE</scope>
    <source>
        <strain evidence="4">NRRL 20472</strain>
    </source>
</reference>
<dbReference type="OrthoDB" id="191139at2759"/>
<proteinExistence type="inferred from homology"/>
<dbReference type="PRINTS" id="PR00081">
    <property type="entry name" value="GDHRDH"/>
</dbReference>
<evidence type="ECO:0000256" key="2">
    <source>
        <dbReference type="ARBA" id="ARBA00022857"/>
    </source>
</evidence>
<evidence type="ECO:0000256" key="1">
    <source>
        <dbReference type="ARBA" id="ARBA00006484"/>
    </source>
</evidence>
<dbReference type="Gene3D" id="3.40.50.720">
    <property type="entry name" value="NAD(P)-binding Rossmann-like Domain"/>
    <property type="match status" value="1"/>
</dbReference>
<dbReference type="GO" id="GO:0016491">
    <property type="term" value="F:oxidoreductase activity"/>
    <property type="evidence" value="ECO:0007669"/>
    <property type="project" value="UniProtKB-KW"/>
</dbReference>
<evidence type="ECO:0000313" key="5">
    <source>
        <dbReference type="Proteomes" id="UP000622797"/>
    </source>
</evidence>
<sequence length="321" mass="34770">MSFLFNPSKQVFNPHRDIPDLSGKAILVTGGNTGLGAATIKLLAPHNPLVIYLCVRPVSLPSAEELVSSIKLSSPNINIEILPLELSSLEKVKKFASDFLQEAKQLDLLLLNAGISSTAPALTEDGYESQFGINHLGHALLTQILMPKLLETSKKGSQVRILATSSIAAYFDPPPTGLALGEMKKADSLASPYQRYGHSKVAAVLFARKLSQIYPSILSVSFNPGQVKTDLVKKASGINQWILMFVGTPFMWLTGVSPEKGAENGLWAAFADGVKNGANYEPVGVLEENKKFFTDQKLTDELWEWTNNELAAHGAPGWPEA</sequence>
<evidence type="ECO:0000313" key="4">
    <source>
        <dbReference type="EMBL" id="KAF4967051.1"/>
    </source>
</evidence>
<gene>
    <name evidence="4" type="ORF">FSARC_5342</name>
</gene>
<keyword evidence="5" id="KW-1185">Reference proteome</keyword>
<dbReference type="Proteomes" id="UP000622797">
    <property type="component" value="Unassembled WGS sequence"/>
</dbReference>